<feature type="domain" description="CAAX prenyl protease 2/Lysostaphin resistance protein A-like" evidence="2">
    <location>
        <begin position="52"/>
        <end position="146"/>
    </location>
</feature>
<keyword evidence="3" id="KW-0645">Protease</keyword>
<dbReference type="GO" id="GO:0006508">
    <property type="term" value="P:proteolysis"/>
    <property type="evidence" value="ECO:0007669"/>
    <property type="project" value="UniProtKB-KW"/>
</dbReference>
<name>A0A318UTK9_9SPHI</name>
<feature type="transmembrane region" description="Helical" evidence="1">
    <location>
        <begin position="83"/>
        <end position="101"/>
    </location>
</feature>
<dbReference type="GO" id="GO:0080120">
    <property type="term" value="P:CAAX-box protein maturation"/>
    <property type="evidence" value="ECO:0007669"/>
    <property type="project" value="UniProtKB-ARBA"/>
</dbReference>
<proteinExistence type="predicted"/>
<dbReference type="RefSeq" id="WP_110827423.1">
    <property type="nucleotide sequence ID" value="NZ_QKLU01000001.1"/>
</dbReference>
<keyword evidence="4" id="KW-1185">Reference proteome</keyword>
<evidence type="ECO:0000256" key="1">
    <source>
        <dbReference type="SAM" id="Phobius"/>
    </source>
</evidence>
<dbReference type="OrthoDB" id="795252at2"/>
<evidence type="ECO:0000313" key="3">
    <source>
        <dbReference type="EMBL" id="PYF77375.1"/>
    </source>
</evidence>
<dbReference type="InterPro" id="IPR003675">
    <property type="entry name" value="Rce1/LyrA-like_dom"/>
</dbReference>
<reference evidence="3 4" key="1">
    <citation type="submission" date="2018-06" db="EMBL/GenBank/DDBJ databases">
        <title>Genomic Encyclopedia of Archaeal and Bacterial Type Strains, Phase II (KMG-II): from individual species to whole genera.</title>
        <authorList>
            <person name="Goeker M."/>
        </authorList>
    </citation>
    <scope>NUCLEOTIDE SEQUENCE [LARGE SCALE GENOMIC DNA]</scope>
    <source>
        <strain evidence="3 4">DSM 27372</strain>
    </source>
</reference>
<keyword evidence="1" id="KW-1133">Transmembrane helix</keyword>
<dbReference type="GO" id="GO:0004175">
    <property type="term" value="F:endopeptidase activity"/>
    <property type="evidence" value="ECO:0007669"/>
    <property type="project" value="UniProtKB-ARBA"/>
</dbReference>
<dbReference type="AlphaFoldDB" id="A0A318UTK9"/>
<feature type="transmembrane region" description="Helical" evidence="1">
    <location>
        <begin position="12"/>
        <end position="33"/>
    </location>
</feature>
<gene>
    <name evidence="3" type="ORF">B0O44_101857</name>
</gene>
<keyword evidence="1" id="KW-0472">Membrane</keyword>
<feature type="transmembrane region" description="Helical" evidence="1">
    <location>
        <begin position="133"/>
        <end position="152"/>
    </location>
</feature>
<keyword evidence="3" id="KW-0378">Hydrolase</keyword>
<sequence length="153" mass="17339">MGILSPSQDIKSFRLFGICFFLIVLNGYFFQFMASCFFPELQGAPFTEKDSKIFVLAAGCLFGPLLETLLFQVLPNQILTRTGINNIYVLWIFPALLFGAFHHYNLLYITSASLGGLIFNYLYLKSKSNPKHAFLSVALLHSLYNLYGFLLVK</sequence>
<dbReference type="Pfam" id="PF02517">
    <property type="entry name" value="Rce1-like"/>
    <property type="match status" value="1"/>
</dbReference>
<keyword evidence="1" id="KW-0812">Transmembrane</keyword>
<feature type="transmembrane region" description="Helical" evidence="1">
    <location>
        <begin position="53"/>
        <end position="71"/>
    </location>
</feature>
<comment type="caution">
    <text evidence="3">The sequence shown here is derived from an EMBL/GenBank/DDBJ whole genome shotgun (WGS) entry which is preliminary data.</text>
</comment>
<evidence type="ECO:0000259" key="2">
    <source>
        <dbReference type="Pfam" id="PF02517"/>
    </source>
</evidence>
<evidence type="ECO:0000313" key="4">
    <source>
        <dbReference type="Proteomes" id="UP000248198"/>
    </source>
</evidence>
<dbReference type="EMBL" id="QKLU01000001">
    <property type="protein sequence ID" value="PYF77375.1"/>
    <property type="molecule type" value="Genomic_DNA"/>
</dbReference>
<organism evidence="3 4">
    <name type="scientific">Pedobacter nutrimenti</name>
    <dbReference type="NCBI Taxonomy" id="1241337"/>
    <lineage>
        <taxon>Bacteria</taxon>
        <taxon>Pseudomonadati</taxon>
        <taxon>Bacteroidota</taxon>
        <taxon>Sphingobacteriia</taxon>
        <taxon>Sphingobacteriales</taxon>
        <taxon>Sphingobacteriaceae</taxon>
        <taxon>Pedobacter</taxon>
    </lineage>
</organism>
<accession>A0A318UTK9</accession>
<dbReference type="Proteomes" id="UP000248198">
    <property type="component" value="Unassembled WGS sequence"/>
</dbReference>
<protein>
    <submittedName>
        <fullName evidence="3">CAAX prenyl protease-like protein</fullName>
    </submittedName>
</protein>